<protein>
    <submittedName>
        <fullName evidence="2">Uncharacterized protein</fullName>
    </submittedName>
</protein>
<keyword evidence="3" id="KW-1185">Reference proteome</keyword>
<evidence type="ECO:0000256" key="1">
    <source>
        <dbReference type="SAM" id="MobiDB-lite"/>
    </source>
</evidence>
<dbReference type="Proteomes" id="UP000567179">
    <property type="component" value="Unassembled WGS sequence"/>
</dbReference>
<evidence type="ECO:0000313" key="2">
    <source>
        <dbReference type="EMBL" id="KAF5318639.1"/>
    </source>
</evidence>
<name>A0A8H5B8L3_9AGAR</name>
<dbReference type="AlphaFoldDB" id="A0A8H5B8L3"/>
<accession>A0A8H5B8L3</accession>
<reference evidence="2 3" key="1">
    <citation type="journal article" date="2020" name="ISME J.">
        <title>Uncovering the hidden diversity of litter-decomposition mechanisms in mushroom-forming fungi.</title>
        <authorList>
            <person name="Floudas D."/>
            <person name="Bentzer J."/>
            <person name="Ahren D."/>
            <person name="Johansson T."/>
            <person name="Persson P."/>
            <person name="Tunlid A."/>
        </authorList>
    </citation>
    <scope>NUCLEOTIDE SEQUENCE [LARGE SCALE GENOMIC DNA]</scope>
    <source>
        <strain evidence="2 3">CBS 101986</strain>
    </source>
</reference>
<organism evidence="2 3">
    <name type="scientific">Psilocybe cf. subviscida</name>
    <dbReference type="NCBI Taxonomy" id="2480587"/>
    <lineage>
        <taxon>Eukaryota</taxon>
        <taxon>Fungi</taxon>
        <taxon>Dikarya</taxon>
        <taxon>Basidiomycota</taxon>
        <taxon>Agaricomycotina</taxon>
        <taxon>Agaricomycetes</taxon>
        <taxon>Agaricomycetidae</taxon>
        <taxon>Agaricales</taxon>
        <taxon>Agaricineae</taxon>
        <taxon>Strophariaceae</taxon>
        <taxon>Psilocybe</taxon>
    </lineage>
</organism>
<sequence>MSPTCWLPSGRDYSECLLLASTESCILVQSAHKAACGWPDSVLIVSPSAALVSSSLQTKPPPPALPASNAVAQHATKHLITQTKAVVWGLHPRCVSQGPPRMFLLSRLGGPSEPQPSVHAYQNASYGTSTHVARSRASPDVSTPWTRRPHCAAGARVTNLRLLHPSTPPTTNNETRSSPTLMAQNGSRGASAAPGSSLHLCAACGRSGVERFWGGMLQPGCWQTLEFAILA</sequence>
<feature type="region of interest" description="Disordered" evidence="1">
    <location>
        <begin position="162"/>
        <end position="193"/>
    </location>
</feature>
<evidence type="ECO:0000313" key="3">
    <source>
        <dbReference type="Proteomes" id="UP000567179"/>
    </source>
</evidence>
<dbReference type="EMBL" id="JAACJJ010000030">
    <property type="protein sequence ID" value="KAF5318639.1"/>
    <property type="molecule type" value="Genomic_DNA"/>
</dbReference>
<proteinExistence type="predicted"/>
<comment type="caution">
    <text evidence="2">The sequence shown here is derived from an EMBL/GenBank/DDBJ whole genome shotgun (WGS) entry which is preliminary data.</text>
</comment>
<feature type="compositionally biased region" description="Polar residues" evidence="1">
    <location>
        <begin position="169"/>
        <end position="185"/>
    </location>
</feature>
<gene>
    <name evidence="2" type="ORF">D9619_010952</name>
</gene>